<evidence type="ECO:0000313" key="13">
    <source>
        <dbReference type="Proteomes" id="UP000832072"/>
    </source>
</evidence>
<evidence type="ECO:0000256" key="1">
    <source>
        <dbReference type="ARBA" id="ARBA00008005"/>
    </source>
</evidence>
<dbReference type="Pfam" id="PF04984">
    <property type="entry name" value="Phage_sheath_1"/>
    <property type="match status" value="1"/>
</dbReference>
<reference evidence="12 13" key="1">
    <citation type="submission" date="2022-02" db="EMBL/GenBank/DDBJ databases">
        <authorList>
            <person name="Tian F."/>
            <person name="Li J."/>
            <person name="Li F."/>
            <person name="Tong Y."/>
        </authorList>
    </citation>
    <scope>NUCLEOTIDE SEQUENCE [LARGE SCALE GENOMIC DNA]</scope>
</reference>
<dbReference type="GO" id="GO:0099000">
    <property type="term" value="P:symbiont genome ejection through host cell envelope, contractile tail mechanism"/>
    <property type="evidence" value="ECO:0007669"/>
    <property type="project" value="UniProtKB-KW"/>
</dbReference>
<evidence type="ECO:0000313" key="12">
    <source>
        <dbReference type="EMBL" id="UNY47127.1"/>
    </source>
</evidence>
<feature type="domain" description="Tail sheath protein Gp18-like" evidence="10">
    <location>
        <begin position="97"/>
        <end position="188"/>
    </location>
</feature>
<evidence type="ECO:0000256" key="5">
    <source>
        <dbReference type="ARBA" id="ARBA00023003"/>
    </source>
</evidence>
<dbReference type="PANTHER" id="PTHR35861:SF1">
    <property type="entry name" value="PHAGE TAIL SHEATH PROTEIN"/>
    <property type="match status" value="1"/>
</dbReference>
<gene>
    <name evidence="12" type="ORF">EHEKIMEA_00245</name>
</gene>
<keyword evidence="7" id="KW-1160">Virus entry into host cell</keyword>
<organism evidence="12 13">
    <name type="scientific">Cronobacter phage LPCS28</name>
    <dbReference type="NCBI Taxonomy" id="2924885"/>
    <lineage>
        <taxon>Viruses</taxon>
        <taxon>Duplodnaviria</taxon>
        <taxon>Heunggongvirae</taxon>
        <taxon>Uroviricota</taxon>
        <taxon>Caudoviricetes</taxon>
        <taxon>Pantevenvirales</taxon>
        <taxon>Straboviridae</taxon>
        <taxon>Nanhuvirus</taxon>
        <taxon>Nanhuvirus LPCS28</taxon>
    </lineage>
</organism>
<dbReference type="GO" id="GO:0098027">
    <property type="term" value="C:virus tail, sheath"/>
    <property type="evidence" value="ECO:0007669"/>
    <property type="project" value="UniProtKB-KW"/>
</dbReference>
<evidence type="ECO:0000256" key="2">
    <source>
        <dbReference type="ARBA" id="ARBA00022595"/>
    </source>
</evidence>
<evidence type="ECO:0000256" key="3">
    <source>
        <dbReference type="ARBA" id="ARBA00022732"/>
    </source>
</evidence>
<proteinExistence type="inferred from homology"/>
<dbReference type="Pfam" id="PF22671">
    <property type="entry name" value="Gp18_domIII_N"/>
    <property type="match status" value="1"/>
</dbReference>
<feature type="domain" description="Tail sheath protein C-terminal" evidence="9">
    <location>
        <begin position="555"/>
        <end position="653"/>
    </location>
</feature>
<evidence type="ECO:0000259" key="11">
    <source>
        <dbReference type="Pfam" id="PF22671"/>
    </source>
</evidence>
<evidence type="ECO:0008006" key="14">
    <source>
        <dbReference type="Google" id="ProtNLM"/>
    </source>
</evidence>
<keyword evidence="6" id="KW-1171">Viral genome ejection through host cell envelope</keyword>
<dbReference type="InterPro" id="IPR035089">
    <property type="entry name" value="Phage_sheath_subtilisin"/>
</dbReference>
<dbReference type="EMBL" id="OM638103">
    <property type="protein sequence ID" value="UNY47127.1"/>
    <property type="molecule type" value="Genomic_DNA"/>
</dbReference>
<dbReference type="PANTHER" id="PTHR35861">
    <property type="match status" value="1"/>
</dbReference>
<keyword evidence="2" id="KW-1162">Viral penetration into host cytoplasm</keyword>
<dbReference type="InterPro" id="IPR020287">
    <property type="entry name" value="Tail_sheath_C"/>
</dbReference>
<evidence type="ECO:0000256" key="7">
    <source>
        <dbReference type="ARBA" id="ARBA00023296"/>
    </source>
</evidence>
<dbReference type="Pfam" id="PF22639">
    <property type="entry name" value="Gp18_dom_I"/>
    <property type="match status" value="1"/>
</dbReference>
<evidence type="ECO:0000256" key="6">
    <source>
        <dbReference type="ARBA" id="ARBA00023009"/>
    </source>
</evidence>
<comment type="similarity">
    <text evidence="1">Belongs to the myoviridae tail sheath protein family.</text>
</comment>
<dbReference type="InterPro" id="IPR052042">
    <property type="entry name" value="Tail_sheath_structural"/>
</dbReference>
<keyword evidence="13" id="KW-1185">Reference proteome</keyword>
<evidence type="ECO:0000259" key="9">
    <source>
        <dbReference type="Pfam" id="PF17482"/>
    </source>
</evidence>
<protein>
    <recommendedName>
        <fullName evidence="14">Tail sheath protein</fullName>
    </recommendedName>
</protein>
<accession>A0AAE9G5H9</accession>
<dbReference type="Gene3D" id="2.40.10.380">
    <property type="match status" value="1"/>
</dbReference>
<dbReference type="InterPro" id="IPR054564">
    <property type="entry name" value="Gp18_domIII_N"/>
</dbReference>
<keyword evidence="4" id="KW-1242">Viral contractile tail ejection system</keyword>
<dbReference type="InterPro" id="IPR054565">
    <property type="entry name" value="Gp18-like_dom_I"/>
</dbReference>
<evidence type="ECO:0000259" key="8">
    <source>
        <dbReference type="Pfam" id="PF04984"/>
    </source>
</evidence>
<keyword evidence="3" id="KW-1227">Viral tail protein</keyword>
<feature type="domain" description="Tail sheath protein Gp18-like" evidence="11">
    <location>
        <begin position="23"/>
        <end position="82"/>
    </location>
</feature>
<dbReference type="Gene3D" id="3.40.50.11780">
    <property type="match status" value="2"/>
</dbReference>
<keyword evidence="5" id="KW-0946">Virion</keyword>
<evidence type="ECO:0000259" key="10">
    <source>
        <dbReference type="Pfam" id="PF22639"/>
    </source>
</evidence>
<feature type="domain" description="Tail sheath protein subtilisin-like" evidence="8">
    <location>
        <begin position="355"/>
        <end position="550"/>
    </location>
</feature>
<evidence type="ECO:0000256" key="4">
    <source>
        <dbReference type="ARBA" id="ARBA00022766"/>
    </source>
</evidence>
<keyword evidence="5" id="KW-1229">Viral tail sheath protein</keyword>
<dbReference type="Pfam" id="PF17482">
    <property type="entry name" value="Phage_sheath_1C"/>
    <property type="match status" value="1"/>
</dbReference>
<dbReference type="Proteomes" id="UP000832072">
    <property type="component" value="Segment"/>
</dbReference>
<sequence length="669" mass="73856">MLLSPGIDTREVSLTSTIVRSSTGRAAMVGKFEWGPVNQIMQITSEVDLVDRVGAPTNDTAEHFFSGVNFLQYGNDLRLIRVVDETRARNASALMNAVDYNIESPGMSFAVGDPIRVLYTETSGPVEIAKGVITEVGPQGELVRLFFPAGPIVKKAQESGQYPGLSRSWSVELPSSGVNGNVTLGPIISDSRIYFPNDDEANDAMERQLTGTETFRDLSKKFGIPLIAAKYPGALANNLEVRIVSYKDFIKDRGNVTIQAFPSGKELKFNLRSYLEFGPQNENHFAYILMRDGVMTESKVLSRKPGDKDMYGNNIYAGDFFRNNGSAFVQLSGEDWPIDFSGALTLTGGFSANDSVTAGNYTLAWDQFSDREQIYVNLLIAGNVAGESIKIASEVQRYVAMYVAETRKDCLAMLSPPRELLVNRSSSDAYRAITEWRSGVDASGDFVEDNLNVDSSYITFDANYKYQYDKYNDVNRWLPLAGDIAGLCAKTDNVGQPWMSPAGFNRGQISGVIKLAFETRQAQRDGLYSVGVNPVVGFPGQGFVLYGDKTGTQVPSPFDRINVRRLFNLLKKSIGDRAKFVLFEINDAFTRAAFRSEVNAYLDTIRSLGGIYDFRVVCDETNNTPTIIDRNEFVCSIYIKPARSINFITLNFIATATGADFDEIIGAQQ</sequence>
<name>A0AAE9G5H9_9CAUD</name>